<evidence type="ECO:0008006" key="3">
    <source>
        <dbReference type="Google" id="ProtNLM"/>
    </source>
</evidence>
<evidence type="ECO:0000313" key="1">
    <source>
        <dbReference type="EMBL" id="EEO27173.1"/>
    </source>
</evidence>
<proteinExistence type="predicted"/>
<dbReference type="RefSeq" id="WP_005876051.1">
    <property type="nucleotide sequence ID" value="NZ_CABMNL010000001.1"/>
</dbReference>
<protein>
    <recommendedName>
        <fullName evidence="3">DUF2184 domain-containing protein</fullName>
    </recommendedName>
</protein>
<dbReference type="EMBL" id="ACDP02000029">
    <property type="protein sequence ID" value="EEO27173.1"/>
    <property type="molecule type" value="Genomic_DNA"/>
</dbReference>
<dbReference type="AlphaFoldDB" id="C3X1T7"/>
<dbReference type="Pfam" id="PF09950">
    <property type="entry name" value="Major_capside"/>
    <property type="match status" value="1"/>
</dbReference>
<sequence>MQPSKIHSFIPAGKVRPLEGFSVDSMQDIRDLEKIGIALDSEDILNMYQAFRRMQSAGMALDADIVAPLSTPSIPVAIQFLQAWMPGFVQFMTWARKIDDLIGITTLGDWEDEEIVQGFSERTGFAQPYGDETNTPLGSWNTNYERRTIVRFESGMRIGRLGEKRAAKMNYSDVENRRMGATTSLEINRNYIGFYGYNDGTGRTYGYLNDPNLPAYENVATGAGSSTKWADKTTLEIIADLLTAFQSLRVQAQGNIDVKKTPLRLHVALSCIDYLSTPTELGYSANDWLQKNYPNVTLDSAPELDAANGSANVFYLFAPNYQGDSTDNGNTIDQLVPMKFMTLGVQQLTKGYEEAYSNACAGVLCKRPTLVYRGSGI</sequence>
<keyword evidence="2" id="KW-1185">Reference proteome</keyword>
<dbReference type="HOGENOM" id="CLU_737312_0_0_4"/>
<organism evidence="1 2">
    <name type="scientific">Oxalobacter paraformigenes</name>
    <dbReference type="NCBI Taxonomy" id="556268"/>
    <lineage>
        <taxon>Bacteria</taxon>
        <taxon>Pseudomonadati</taxon>
        <taxon>Pseudomonadota</taxon>
        <taxon>Betaproteobacteria</taxon>
        <taxon>Burkholderiales</taxon>
        <taxon>Oxalobacteraceae</taxon>
        <taxon>Oxalobacter</taxon>
    </lineage>
</organism>
<dbReference type="eggNOG" id="COG4834">
    <property type="taxonomic scope" value="Bacteria"/>
</dbReference>
<comment type="caution">
    <text evidence="1">The sequence shown here is derived from an EMBL/GenBank/DDBJ whole genome shotgun (WGS) entry which is preliminary data.</text>
</comment>
<dbReference type="Proteomes" id="UP000003973">
    <property type="component" value="Unassembled WGS sequence"/>
</dbReference>
<gene>
    <name evidence="1" type="ORF">OFAG_00326</name>
</gene>
<accession>C3X1T7</accession>
<reference evidence="1" key="1">
    <citation type="submission" date="2011-10" db="EMBL/GenBank/DDBJ databases">
        <title>The Genome Sequence of Oxalobacter formigenes HOxBLS.</title>
        <authorList>
            <consortium name="The Broad Institute Genome Sequencing Platform"/>
            <person name="Earl A."/>
            <person name="Ward D."/>
            <person name="Feldgarden M."/>
            <person name="Gevers D."/>
            <person name="Allison M.J."/>
            <person name="Humphrey S."/>
            <person name="Young S.K."/>
            <person name="Zeng Q."/>
            <person name="Gargeya S."/>
            <person name="Fitzgerald M."/>
            <person name="Haas B."/>
            <person name="Abouelleil A."/>
            <person name="Alvarado L."/>
            <person name="Arachchi H.M."/>
            <person name="Berlin A."/>
            <person name="Brown A."/>
            <person name="Chapman S.B."/>
            <person name="Chen Z."/>
            <person name="Dunbar C."/>
            <person name="Freedman E."/>
            <person name="Gearin G."/>
            <person name="Goldberg J."/>
            <person name="Griggs A."/>
            <person name="Gujja S."/>
            <person name="Heiman D."/>
            <person name="Howarth C."/>
            <person name="Larson L."/>
            <person name="Lui A."/>
            <person name="MacDonald P.J.P."/>
            <person name="Montmayeur A."/>
            <person name="Murphy C."/>
            <person name="Neiman D."/>
            <person name="Pearson M."/>
            <person name="Priest M."/>
            <person name="Roberts A."/>
            <person name="Saif S."/>
            <person name="Shea T."/>
            <person name="Shenoy N."/>
            <person name="Sisk P."/>
            <person name="Stolte C."/>
            <person name="Sykes S."/>
            <person name="Wortman J."/>
            <person name="Nusbaum C."/>
            <person name="Birren B."/>
        </authorList>
    </citation>
    <scope>NUCLEOTIDE SEQUENCE [LARGE SCALE GENOMIC DNA]</scope>
    <source>
        <strain evidence="1">HOxBLS</strain>
    </source>
</reference>
<name>C3X1T7_9BURK</name>
<evidence type="ECO:0000313" key="2">
    <source>
        <dbReference type="Proteomes" id="UP000003973"/>
    </source>
</evidence>
<dbReference type="InterPro" id="IPR020049">
    <property type="entry name" value="Major_capsid-like"/>
</dbReference>